<evidence type="ECO:0000256" key="5">
    <source>
        <dbReference type="ARBA" id="ARBA00022884"/>
    </source>
</evidence>
<dbReference type="SUPFAM" id="SSF54211">
    <property type="entry name" value="Ribosomal protein S5 domain 2-like"/>
    <property type="match status" value="1"/>
</dbReference>
<proteinExistence type="inferred from homology"/>
<gene>
    <name evidence="6 8" type="primary">rnpA</name>
    <name evidence="8" type="ORF">KIH39_25045</name>
</gene>
<dbReference type="NCBIfam" id="TIGR00188">
    <property type="entry name" value="rnpA"/>
    <property type="match status" value="1"/>
</dbReference>
<keyword evidence="2 6" id="KW-0540">Nuclease</keyword>
<dbReference type="Pfam" id="PF00825">
    <property type="entry name" value="Ribonuclease_P"/>
    <property type="match status" value="1"/>
</dbReference>
<keyword evidence="1 6" id="KW-0819">tRNA processing</keyword>
<dbReference type="Proteomes" id="UP000676194">
    <property type="component" value="Chromosome"/>
</dbReference>
<evidence type="ECO:0000256" key="3">
    <source>
        <dbReference type="ARBA" id="ARBA00022759"/>
    </source>
</evidence>
<evidence type="ECO:0000256" key="4">
    <source>
        <dbReference type="ARBA" id="ARBA00022801"/>
    </source>
</evidence>
<reference evidence="8" key="1">
    <citation type="submission" date="2021-05" db="EMBL/GenBank/DDBJ databases">
        <title>Complete genome sequence of the cellulolytic planctomycete Telmatocola sphagniphila SP2T and characterization of the first cellulase from planctomycetes.</title>
        <authorList>
            <person name="Rakitin A.L."/>
            <person name="Beletsky A.V."/>
            <person name="Naumoff D.G."/>
            <person name="Kulichevskaya I.S."/>
            <person name="Mardanov A.V."/>
            <person name="Ravin N.V."/>
            <person name="Dedysh S.N."/>
        </authorList>
    </citation>
    <scope>NUCLEOTIDE SEQUENCE</scope>
    <source>
        <strain evidence="8">SP2T</strain>
    </source>
</reference>
<dbReference type="PANTHER" id="PTHR33992">
    <property type="entry name" value="RIBONUCLEASE P PROTEIN COMPONENT"/>
    <property type="match status" value="1"/>
</dbReference>
<evidence type="ECO:0000256" key="6">
    <source>
        <dbReference type="HAMAP-Rule" id="MF_00227"/>
    </source>
</evidence>
<keyword evidence="4 6" id="KW-0378">Hydrolase</keyword>
<evidence type="ECO:0000256" key="7">
    <source>
        <dbReference type="NCBIfam" id="TIGR00188"/>
    </source>
</evidence>
<comment type="catalytic activity">
    <reaction evidence="6">
        <text>Endonucleolytic cleavage of RNA, removing 5'-extranucleotides from tRNA precursor.</text>
        <dbReference type="EC" id="3.1.26.5"/>
    </reaction>
</comment>
<dbReference type="EC" id="3.1.26.5" evidence="6 7"/>
<sequence>MSENRLSLGQHQRLKKTAEFDAVYNLKKSVSDAQLILFGKKNELPLSRIGLSVSKKHGNAVVRNRIKRMLREAFRTRQLQIPPGFDFVLVPRVGLELDLRLLQESIQKLTSRLARRISEQKETRPAENLP</sequence>
<name>A0A8E6B695_9BACT</name>
<dbReference type="AlphaFoldDB" id="A0A8E6B695"/>
<organism evidence="8 9">
    <name type="scientific">Telmatocola sphagniphila</name>
    <dbReference type="NCBI Taxonomy" id="1123043"/>
    <lineage>
        <taxon>Bacteria</taxon>
        <taxon>Pseudomonadati</taxon>
        <taxon>Planctomycetota</taxon>
        <taxon>Planctomycetia</taxon>
        <taxon>Gemmatales</taxon>
        <taxon>Gemmataceae</taxon>
    </lineage>
</organism>
<dbReference type="RefSeq" id="WP_213496667.1">
    <property type="nucleotide sequence ID" value="NZ_CP074694.1"/>
</dbReference>
<dbReference type="InterPro" id="IPR014721">
    <property type="entry name" value="Ribsml_uS5_D2-typ_fold_subgr"/>
</dbReference>
<evidence type="ECO:0000313" key="8">
    <source>
        <dbReference type="EMBL" id="QVL32064.1"/>
    </source>
</evidence>
<dbReference type="GO" id="GO:0030677">
    <property type="term" value="C:ribonuclease P complex"/>
    <property type="evidence" value="ECO:0007669"/>
    <property type="project" value="TreeGrafter"/>
</dbReference>
<comment type="function">
    <text evidence="6">RNaseP catalyzes the removal of the 5'-leader sequence from pre-tRNA to produce the mature 5'-terminus. It can also cleave other RNA substrates such as 4.5S RNA. The protein component plays an auxiliary but essential role in vivo by binding to the 5'-leader sequence and broadening the substrate specificity of the ribozyme.</text>
</comment>
<dbReference type="Gene3D" id="3.30.230.10">
    <property type="match status" value="1"/>
</dbReference>
<dbReference type="GO" id="GO:0004526">
    <property type="term" value="F:ribonuclease P activity"/>
    <property type="evidence" value="ECO:0007669"/>
    <property type="project" value="UniProtKB-UniRule"/>
</dbReference>
<dbReference type="GO" id="GO:0000049">
    <property type="term" value="F:tRNA binding"/>
    <property type="evidence" value="ECO:0007669"/>
    <property type="project" value="UniProtKB-UniRule"/>
</dbReference>
<dbReference type="PANTHER" id="PTHR33992:SF1">
    <property type="entry name" value="RIBONUCLEASE P PROTEIN COMPONENT"/>
    <property type="match status" value="1"/>
</dbReference>
<dbReference type="HAMAP" id="MF_00227">
    <property type="entry name" value="RNase_P"/>
    <property type="match status" value="1"/>
</dbReference>
<keyword evidence="5 6" id="KW-0694">RNA-binding</keyword>
<dbReference type="EMBL" id="CP074694">
    <property type="protein sequence ID" value="QVL32064.1"/>
    <property type="molecule type" value="Genomic_DNA"/>
</dbReference>
<evidence type="ECO:0000256" key="2">
    <source>
        <dbReference type="ARBA" id="ARBA00022722"/>
    </source>
</evidence>
<accession>A0A8E6B695</accession>
<dbReference type="InterPro" id="IPR000100">
    <property type="entry name" value="RNase_P"/>
</dbReference>
<evidence type="ECO:0000313" key="9">
    <source>
        <dbReference type="Proteomes" id="UP000676194"/>
    </source>
</evidence>
<evidence type="ECO:0000256" key="1">
    <source>
        <dbReference type="ARBA" id="ARBA00022694"/>
    </source>
</evidence>
<comment type="subunit">
    <text evidence="6">Consists of a catalytic RNA component (M1 or rnpB) and a protein subunit.</text>
</comment>
<protein>
    <recommendedName>
        <fullName evidence="6 7">Ribonuclease P protein component</fullName>
        <shortName evidence="6">RNase P protein</shortName>
        <shortName evidence="6">RNaseP protein</shortName>
        <ecNumber evidence="6 7">3.1.26.5</ecNumber>
    </recommendedName>
    <alternativeName>
        <fullName evidence="6">Protein C5</fullName>
    </alternativeName>
</protein>
<dbReference type="GO" id="GO:0042781">
    <property type="term" value="F:3'-tRNA processing endoribonuclease activity"/>
    <property type="evidence" value="ECO:0007669"/>
    <property type="project" value="TreeGrafter"/>
</dbReference>
<dbReference type="KEGG" id="tsph:KIH39_25045"/>
<comment type="similarity">
    <text evidence="6">Belongs to the RnpA family.</text>
</comment>
<keyword evidence="3 6" id="KW-0255">Endonuclease</keyword>
<dbReference type="GO" id="GO:0001682">
    <property type="term" value="P:tRNA 5'-leader removal"/>
    <property type="evidence" value="ECO:0007669"/>
    <property type="project" value="UniProtKB-UniRule"/>
</dbReference>
<dbReference type="InterPro" id="IPR020568">
    <property type="entry name" value="Ribosomal_Su5_D2-typ_SF"/>
</dbReference>
<keyword evidence="9" id="KW-1185">Reference proteome</keyword>